<gene>
    <name evidence="1" type="ORF">CYQ91_24210</name>
</gene>
<organism evidence="1 2">
    <name type="scientific">Vibrio diabolicus</name>
    <dbReference type="NCBI Taxonomy" id="50719"/>
    <lineage>
        <taxon>Bacteria</taxon>
        <taxon>Pseudomonadati</taxon>
        <taxon>Pseudomonadota</taxon>
        <taxon>Gammaproteobacteria</taxon>
        <taxon>Vibrionales</taxon>
        <taxon>Vibrionaceae</taxon>
        <taxon>Vibrio</taxon>
        <taxon>Vibrio diabolicus subgroup</taxon>
    </lineage>
</organism>
<dbReference type="AlphaFoldDB" id="A0AAX1XG60"/>
<evidence type="ECO:0000313" key="2">
    <source>
        <dbReference type="Proteomes" id="UP000283878"/>
    </source>
</evidence>
<evidence type="ECO:0008006" key="3">
    <source>
        <dbReference type="Google" id="ProtNLM"/>
    </source>
</evidence>
<name>A0AAX1XG60_9VIBR</name>
<dbReference type="EMBL" id="PKPZ01000049">
    <property type="protein sequence ID" value="RPB31791.1"/>
    <property type="molecule type" value="Genomic_DNA"/>
</dbReference>
<dbReference type="Proteomes" id="UP000283878">
    <property type="component" value="Unassembled WGS sequence"/>
</dbReference>
<proteinExistence type="predicted"/>
<comment type="caution">
    <text evidence="1">The sequence shown here is derived from an EMBL/GenBank/DDBJ whole genome shotgun (WGS) entry which is preliminary data.</text>
</comment>
<protein>
    <recommendedName>
        <fullName evidence="3">DUF4365 domain-containing protein</fullName>
    </recommendedName>
</protein>
<accession>A0AAX1XG60</accession>
<sequence>MEHDKSRCFFYEPENSIRRESMLMNKLLFDLQLAYAMQGYYLKAYRTDVDDNGYDLVLDSEDISRKVQVKSTMVDSSTKSWDIAKGVLRPELHQMRKHSMWSNLAAGIGGGVILQEVTLNQDDIDVNYYYTDLVILSLYCFEIIGNKVNYKSARRVIGELHHEHFHDKVALSRSCFLKLKSPSALLELMGFTQSRMYGDIIYKLQCINNPRYRSAPHEYYREKIVQLVNSVKYS</sequence>
<evidence type="ECO:0000313" key="1">
    <source>
        <dbReference type="EMBL" id="RPB31791.1"/>
    </source>
</evidence>
<reference evidence="1 2" key="1">
    <citation type="journal article" date="2018" name="AMB Express">
        <title>Occurrence and significance of pathogenicity and fitness islands in environmental vibrios.</title>
        <authorList>
            <person name="Klein S."/>
            <person name="Pipes S."/>
            <person name="Lovell C.R."/>
        </authorList>
    </citation>
    <scope>NUCLEOTIDE SEQUENCE [LARGE SCALE GENOMIC DNA]</scope>
    <source>
        <strain evidence="1 2">JBS-8-11-1</strain>
    </source>
</reference>
<dbReference type="RefSeq" id="WP_025818878.1">
    <property type="nucleotide sequence ID" value="NZ_PKPZ01000049.1"/>
</dbReference>